<evidence type="ECO:0000256" key="7">
    <source>
        <dbReference type="RuleBase" id="RU363021"/>
    </source>
</evidence>
<evidence type="ECO:0000256" key="3">
    <source>
        <dbReference type="ARBA" id="ARBA00022692"/>
    </source>
</evidence>
<dbReference type="GO" id="GO:0061617">
    <property type="term" value="C:MICOS complex"/>
    <property type="evidence" value="ECO:0007669"/>
    <property type="project" value="UniProtKB-UniRule"/>
</dbReference>
<evidence type="ECO:0000313" key="8">
    <source>
        <dbReference type="EnsemblMetazoa" id="MESCA009044-PA"/>
    </source>
</evidence>
<keyword evidence="7" id="KW-0999">Mitochondrion inner membrane</keyword>
<comment type="subcellular location">
    <subcellularLocation>
        <location evidence="7">Mitochondrion inner membrane</location>
    </subcellularLocation>
    <subcellularLocation>
        <location evidence="1">Mitochondrion membrane</location>
    </subcellularLocation>
</comment>
<sequence length="217" mass="23551">MFRKVVLTSPVVFGAVAVTQKAPVESKEASLAHYQCKPSDLPVYAPLHSLTKKEPKCPHPHQPKQAAPIQALECGIRTVRVEVFNVCNALSEQKKNFDDVLETGRAHTQTTIDYLNEPANTMPRVGAIAIGGLAGMIFAVRGGFIKKVLYTGVGAGGIASLCYPKEAEHYGQIALQEAKKNFAIGYNFAMGIKPDDSNKKLPEAVSKFPTSLRIFLI</sequence>
<dbReference type="HOGENOM" id="CLU_080820_1_0_1"/>
<accession>T1GYV7</accession>
<organism evidence="8 9">
    <name type="scientific">Megaselia scalaris</name>
    <name type="common">Humpbacked fly</name>
    <name type="synonym">Phora scalaris</name>
    <dbReference type="NCBI Taxonomy" id="36166"/>
    <lineage>
        <taxon>Eukaryota</taxon>
        <taxon>Metazoa</taxon>
        <taxon>Ecdysozoa</taxon>
        <taxon>Arthropoda</taxon>
        <taxon>Hexapoda</taxon>
        <taxon>Insecta</taxon>
        <taxon>Pterygota</taxon>
        <taxon>Neoptera</taxon>
        <taxon>Endopterygota</taxon>
        <taxon>Diptera</taxon>
        <taxon>Brachycera</taxon>
        <taxon>Muscomorpha</taxon>
        <taxon>Platypezoidea</taxon>
        <taxon>Phoridae</taxon>
        <taxon>Megaseliini</taxon>
        <taxon>Megaselia</taxon>
    </lineage>
</organism>
<proteinExistence type="inferred from homology"/>
<keyword evidence="6" id="KW-0472">Membrane</keyword>
<comment type="function">
    <text evidence="7">Component of the MICOS complex, a large protein complex of the mitochondrial inner membrane that plays crucial roles in the maintenance of crista junctions, inner membrane architecture, and formation of contact sites to the outer membrane.</text>
</comment>
<dbReference type="GO" id="GO:0042407">
    <property type="term" value="P:cristae formation"/>
    <property type="evidence" value="ECO:0007669"/>
    <property type="project" value="InterPro"/>
</dbReference>
<protein>
    <recommendedName>
        <fullName evidence="7">MICOS complex subunit</fullName>
    </recommendedName>
</protein>
<keyword evidence="4" id="KW-1133">Transmembrane helix</keyword>
<evidence type="ECO:0000256" key="2">
    <source>
        <dbReference type="ARBA" id="ARBA00010904"/>
    </source>
</evidence>
<dbReference type="InterPro" id="IPR033182">
    <property type="entry name" value="MIC26/MIC27_animal"/>
</dbReference>
<keyword evidence="3" id="KW-0812">Transmembrane</keyword>
<reference evidence="9" key="1">
    <citation type="submission" date="2013-02" db="EMBL/GenBank/DDBJ databases">
        <authorList>
            <person name="Hughes D."/>
        </authorList>
    </citation>
    <scope>NUCLEOTIDE SEQUENCE</scope>
    <source>
        <strain>Durham</strain>
        <strain evidence="9">NC isolate 2 -- Noor lab</strain>
    </source>
</reference>
<dbReference type="PANTHER" id="PTHR14564">
    <property type="entry name" value="MICOS COMPLEX SUBUNIT MIC26 / MIC27 FAMILY MEMBER"/>
    <property type="match status" value="1"/>
</dbReference>
<evidence type="ECO:0000313" key="9">
    <source>
        <dbReference type="Proteomes" id="UP000015102"/>
    </source>
</evidence>
<evidence type="ECO:0000256" key="6">
    <source>
        <dbReference type="ARBA" id="ARBA00023136"/>
    </source>
</evidence>
<dbReference type="Proteomes" id="UP000015102">
    <property type="component" value="Unassembled WGS sequence"/>
</dbReference>
<dbReference type="EnsemblMetazoa" id="MESCA009044-RA">
    <property type="protein sequence ID" value="MESCA009044-PA"/>
    <property type="gene ID" value="MESCA009044"/>
</dbReference>
<dbReference type="STRING" id="36166.T1GYV7"/>
<evidence type="ECO:0000256" key="1">
    <source>
        <dbReference type="ARBA" id="ARBA00004325"/>
    </source>
</evidence>
<dbReference type="Pfam" id="PF09769">
    <property type="entry name" value="ApoO"/>
    <property type="match status" value="1"/>
</dbReference>
<comment type="similarity">
    <text evidence="2">Belongs to the apolipoprotein O/MICOS complex subunit Mic27 family.</text>
</comment>
<reference evidence="8" key="2">
    <citation type="submission" date="2015-06" db="UniProtKB">
        <authorList>
            <consortium name="EnsemblMetazoa"/>
        </authorList>
    </citation>
    <scope>IDENTIFICATION</scope>
</reference>
<dbReference type="EMBL" id="CAQQ02386583">
    <property type="status" value="NOT_ANNOTATED_CDS"/>
    <property type="molecule type" value="Genomic_DNA"/>
</dbReference>
<comment type="subunit">
    <text evidence="7">Component of the mitochondrial contact site and cristae organizing system (MICOS) complex.</text>
</comment>
<evidence type="ECO:0000256" key="5">
    <source>
        <dbReference type="ARBA" id="ARBA00023128"/>
    </source>
</evidence>
<keyword evidence="5 7" id="KW-0496">Mitochondrion</keyword>
<dbReference type="OMA" id="LCYPRQA"/>
<dbReference type="AlphaFoldDB" id="T1GYV7"/>
<name>T1GYV7_MEGSC</name>
<keyword evidence="9" id="KW-1185">Reference proteome</keyword>
<evidence type="ECO:0000256" key="4">
    <source>
        <dbReference type="ARBA" id="ARBA00022989"/>
    </source>
</evidence>
<dbReference type="InterPro" id="IPR019166">
    <property type="entry name" value="MIC26/MIC27"/>
</dbReference>